<accession>A0AAP0G6E7</accession>
<sequence>MQFDKCLEMLMFRAEHEASEVCGDFPKSEFHERRESKEEEEGQDPAAGEASEVRFASGVQIREERRESKEEEEGQDPAAGEASEVRFASGVQIREVHDP</sequence>
<dbReference type="AlphaFoldDB" id="A0AAP0G6E7"/>
<dbReference type="Proteomes" id="UP001418222">
    <property type="component" value="Unassembled WGS sequence"/>
</dbReference>
<protein>
    <submittedName>
        <fullName evidence="2">Uncharacterized protein</fullName>
    </submittedName>
</protein>
<name>A0AAP0G6E7_9ASPA</name>
<dbReference type="EMBL" id="JBBWWQ010000008">
    <property type="protein sequence ID" value="KAK8940426.1"/>
    <property type="molecule type" value="Genomic_DNA"/>
</dbReference>
<feature type="region of interest" description="Disordered" evidence="1">
    <location>
        <begin position="23"/>
        <end position="99"/>
    </location>
</feature>
<evidence type="ECO:0000256" key="1">
    <source>
        <dbReference type="SAM" id="MobiDB-lite"/>
    </source>
</evidence>
<evidence type="ECO:0000313" key="3">
    <source>
        <dbReference type="Proteomes" id="UP001418222"/>
    </source>
</evidence>
<evidence type="ECO:0000313" key="2">
    <source>
        <dbReference type="EMBL" id="KAK8940426.1"/>
    </source>
</evidence>
<keyword evidence="3" id="KW-1185">Reference proteome</keyword>
<comment type="caution">
    <text evidence="2">The sequence shown here is derived from an EMBL/GenBank/DDBJ whole genome shotgun (WGS) entry which is preliminary data.</text>
</comment>
<feature type="compositionally biased region" description="Basic and acidic residues" evidence="1">
    <location>
        <begin position="26"/>
        <end position="37"/>
    </location>
</feature>
<proteinExistence type="predicted"/>
<gene>
    <name evidence="2" type="ORF">KSP39_PZI010669</name>
</gene>
<organism evidence="2 3">
    <name type="scientific">Platanthera zijinensis</name>
    <dbReference type="NCBI Taxonomy" id="2320716"/>
    <lineage>
        <taxon>Eukaryota</taxon>
        <taxon>Viridiplantae</taxon>
        <taxon>Streptophyta</taxon>
        <taxon>Embryophyta</taxon>
        <taxon>Tracheophyta</taxon>
        <taxon>Spermatophyta</taxon>
        <taxon>Magnoliopsida</taxon>
        <taxon>Liliopsida</taxon>
        <taxon>Asparagales</taxon>
        <taxon>Orchidaceae</taxon>
        <taxon>Orchidoideae</taxon>
        <taxon>Orchideae</taxon>
        <taxon>Orchidinae</taxon>
        <taxon>Platanthera</taxon>
    </lineage>
</organism>
<reference evidence="2 3" key="1">
    <citation type="journal article" date="2022" name="Nat. Plants">
        <title>Genomes of leafy and leafless Platanthera orchids illuminate the evolution of mycoheterotrophy.</title>
        <authorList>
            <person name="Li M.H."/>
            <person name="Liu K.W."/>
            <person name="Li Z."/>
            <person name="Lu H.C."/>
            <person name="Ye Q.L."/>
            <person name="Zhang D."/>
            <person name="Wang J.Y."/>
            <person name="Li Y.F."/>
            <person name="Zhong Z.M."/>
            <person name="Liu X."/>
            <person name="Yu X."/>
            <person name="Liu D.K."/>
            <person name="Tu X.D."/>
            <person name="Liu B."/>
            <person name="Hao Y."/>
            <person name="Liao X.Y."/>
            <person name="Jiang Y.T."/>
            <person name="Sun W.H."/>
            <person name="Chen J."/>
            <person name="Chen Y.Q."/>
            <person name="Ai Y."/>
            <person name="Zhai J.W."/>
            <person name="Wu S.S."/>
            <person name="Zhou Z."/>
            <person name="Hsiao Y.Y."/>
            <person name="Wu W.L."/>
            <person name="Chen Y.Y."/>
            <person name="Lin Y.F."/>
            <person name="Hsu J.L."/>
            <person name="Li C.Y."/>
            <person name="Wang Z.W."/>
            <person name="Zhao X."/>
            <person name="Zhong W.Y."/>
            <person name="Ma X.K."/>
            <person name="Ma L."/>
            <person name="Huang J."/>
            <person name="Chen G.Z."/>
            <person name="Huang M.Z."/>
            <person name="Huang L."/>
            <person name="Peng D.H."/>
            <person name="Luo Y.B."/>
            <person name="Zou S.Q."/>
            <person name="Chen S.P."/>
            <person name="Lan S."/>
            <person name="Tsai W.C."/>
            <person name="Van de Peer Y."/>
            <person name="Liu Z.J."/>
        </authorList>
    </citation>
    <scope>NUCLEOTIDE SEQUENCE [LARGE SCALE GENOMIC DNA]</scope>
    <source>
        <strain evidence="2">Lor287</strain>
    </source>
</reference>